<dbReference type="EMBL" id="ATCL01000020">
    <property type="protein sequence ID" value="ERG66646.1"/>
    <property type="molecule type" value="Genomic_DNA"/>
</dbReference>
<dbReference type="SUPFAM" id="SSF81301">
    <property type="entry name" value="Nucleotidyltransferase"/>
    <property type="match status" value="1"/>
</dbReference>
<organism evidence="1 2">
    <name type="scientific">Exiguobacterium chiriqhucha RW-2</name>
    <dbReference type="NCBI Taxonomy" id="1345023"/>
    <lineage>
        <taxon>Bacteria</taxon>
        <taxon>Bacillati</taxon>
        <taxon>Bacillota</taxon>
        <taxon>Bacilli</taxon>
        <taxon>Bacillales</taxon>
        <taxon>Bacillales Family XII. Incertae Sedis</taxon>
        <taxon>Exiguobacterium</taxon>
    </lineage>
</organism>
<evidence type="ECO:0008006" key="3">
    <source>
        <dbReference type="Google" id="ProtNLM"/>
    </source>
</evidence>
<dbReference type="Proteomes" id="UP000016464">
    <property type="component" value="Unassembled WGS sequence"/>
</dbReference>
<protein>
    <recommendedName>
        <fullName evidence="3">Polymerase nucleotidyl transferase domain-containing protein</fullName>
    </recommendedName>
</protein>
<accession>U1MXR0</accession>
<dbReference type="PATRIC" id="fig|1345023.5.peg.2119"/>
<dbReference type="CDD" id="cd05403">
    <property type="entry name" value="NT_KNTase_like"/>
    <property type="match status" value="1"/>
</dbReference>
<dbReference type="STRING" id="1385984.GCA_000702565_01658"/>
<gene>
    <name evidence="1" type="ORF">M467_05065</name>
</gene>
<dbReference type="Gene3D" id="3.30.460.10">
    <property type="entry name" value="Beta Polymerase, domain 2"/>
    <property type="match status" value="1"/>
</dbReference>
<evidence type="ECO:0000313" key="1">
    <source>
        <dbReference type="EMBL" id="ERG66646.1"/>
    </source>
</evidence>
<reference evidence="1 2" key="1">
    <citation type="journal article" date="2013" name="Genome Announc.">
        <title>Draft Genome Sequence of Exiguobacterium pavilionensis Strain RW-2, with Wide Thermal, Salinity, and pH Tolerance, Isolated from Modern Freshwater Microbialites.</title>
        <authorList>
            <person name="White R.A.III."/>
            <person name="Grassa C.J."/>
            <person name="Suttle C.A."/>
        </authorList>
    </citation>
    <scope>NUCLEOTIDE SEQUENCE [LARGE SCALE GENOMIC DNA]</scope>
    <source>
        <strain evidence="1 2">RW-2</strain>
    </source>
</reference>
<proteinExistence type="predicted"/>
<sequence>MPSKIEPLEAAQRFISTQFPRCQAALLAGSVVRGQATATSDLDIILFDDTLVSSYRESFIEDGWHIELFAHNLTSYRAFFEQDCRRAIPSLPRMVTEGIVLKDTNIVEDIKREARALLDSGPEAWSNETIEMKRYFLTDTLDDLIGCTTRAEGLFIASTLVTLVCEFILRTNRQWTGSSKWTYRALDRYDAIAA</sequence>
<evidence type="ECO:0000313" key="2">
    <source>
        <dbReference type="Proteomes" id="UP000016464"/>
    </source>
</evidence>
<dbReference type="InterPro" id="IPR043519">
    <property type="entry name" value="NT_sf"/>
</dbReference>
<dbReference type="eggNOG" id="COG1708">
    <property type="taxonomic scope" value="Bacteria"/>
</dbReference>
<comment type="caution">
    <text evidence="1">The sequence shown here is derived from an EMBL/GenBank/DDBJ whole genome shotgun (WGS) entry which is preliminary data.</text>
</comment>
<keyword evidence="2" id="KW-1185">Reference proteome</keyword>
<name>U1MXR0_9BACL</name>
<dbReference type="AlphaFoldDB" id="U1MXR0"/>